<organism evidence="1 2">
    <name type="scientific">Paraburkholderia eburnea</name>
    <dbReference type="NCBI Taxonomy" id="1189126"/>
    <lineage>
        <taxon>Bacteria</taxon>
        <taxon>Pseudomonadati</taxon>
        <taxon>Pseudomonadota</taxon>
        <taxon>Betaproteobacteria</taxon>
        <taxon>Burkholderiales</taxon>
        <taxon>Burkholderiaceae</taxon>
        <taxon>Paraburkholderia</taxon>
    </lineage>
</organism>
<dbReference type="CDD" id="cd14744">
    <property type="entry name" value="PAAR_CT_2"/>
    <property type="match status" value="1"/>
</dbReference>
<evidence type="ECO:0000313" key="1">
    <source>
        <dbReference type="EMBL" id="POR51154.1"/>
    </source>
</evidence>
<protein>
    <submittedName>
        <fullName evidence="1">PAAR motif-containing protein</fullName>
    </submittedName>
</protein>
<dbReference type="Proteomes" id="UP000237381">
    <property type="component" value="Unassembled WGS sequence"/>
</dbReference>
<keyword evidence="2" id="KW-1185">Reference proteome</keyword>
<name>A0A2S4M8Y0_9BURK</name>
<dbReference type="AlphaFoldDB" id="A0A2S4M8Y0"/>
<sequence>MEGAENCTVGGKSVAFIGARIWCPVCNSEGFVAWVGPHRKATMNGKQQALDGDECVCKCSPPPICIASQNFAWHSFEAGELAAASSNGKAPGSEFARGLYDEQFALLDQDGEATRGIHYRILAGSQILASGTTDMQGRTQRIKTSDAQGLRLEISR</sequence>
<dbReference type="EMBL" id="PQGA01000007">
    <property type="protein sequence ID" value="POR51154.1"/>
    <property type="molecule type" value="Genomic_DNA"/>
</dbReference>
<proteinExistence type="predicted"/>
<accession>A0A2S4M8Y0</accession>
<comment type="caution">
    <text evidence="1">The sequence shown here is derived from an EMBL/GenBank/DDBJ whole genome shotgun (WGS) entry which is preliminary data.</text>
</comment>
<reference evidence="1 2" key="1">
    <citation type="submission" date="2018-01" db="EMBL/GenBank/DDBJ databases">
        <title>Genomic Encyclopedia of Type Strains, Phase III (KMG-III): the genomes of soil and plant-associated and newly described type strains.</title>
        <authorList>
            <person name="Whitman W."/>
        </authorList>
    </citation>
    <scope>NUCLEOTIDE SEQUENCE [LARGE SCALE GENOMIC DNA]</scope>
    <source>
        <strain evidence="1 2">JCM 18070</strain>
    </source>
</reference>
<gene>
    <name evidence="1" type="ORF">B0G62_107182</name>
</gene>
<dbReference type="Pfam" id="PF05488">
    <property type="entry name" value="PAAR_motif"/>
    <property type="match status" value="1"/>
</dbReference>
<evidence type="ECO:0000313" key="2">
    <source>
        <dbReference type="Proteomes" id="UP000237381"/>
    </source>
</evidence>
<dbReference type="InterPro" id="IPR008727">
    <property type="entry name" value="PAAR_motif"/>
</dbReference>